<evidence type="ECO:0000256" key="11">
    <source>
        <dbReference type="ARBA" id="ARBA00049187"/>
    </source>
</evidence>
<evidence type="ECO:0000256" key="9">
    <source>
        <dbReference type="ARBA" id="ARBA00023157"/>
    </source>
</evidence>
<feature type="disulfide bond" description="Redox-active" evidence="14">
    <location>
        <begin position="43"/>
        <end position="48"/>
    </location>
</feature>
<feature type="binding site" evidence="13">
    <location>
        <begin position="317"/>
        <end position="320"/>
    </location>
    <ligand>
        <name>FAD</name>
        <dbReference type="ChEBI" id="CHEBI:57692"/>
    </ligand>
</feature>
<feature type="binding site" evidence="13">
    <location>
        <begin position="143"/>
        <end position="145"/>
    </location>
    <ligand>
        <name>FAD</name>
        <dbReference type="ChEBI" id="CHEBI:57692"/>
    </ligand>
</feature>
<dbReference type="PANTHER" id="PTHR22912">
    <property type="entry name" value="DISULFIDE OXIDOREDUCTASE"/>
    <property type="match status" value="1"/>
</dbReference>
<evidence type="ECO:0000256" key="1">
    <source>
        <dbReference type="ARBA" id="ARBA00004496"/>
    </source>
</evidence>
<evidence type="ECO:0000256" key="7">
    <source>
        <dbReference type="ARBA" id="ARBA00023002"/>
    </source>
</evidence>
<evidence type="ECO:0000256" key="4">
    <source>
        <dbReference type="ARBA" id="ARBA00022490"/>
    </source>
</evidence>
<feature type="binding site" evidence="13">
    <location>
        <position position="271"/>
    </location>
    <ligand>
        <name>NAD(+)</name>
        <dbReference type="ChEBI" id="CHEBI:57540"/>
    </ligand>
</feature>
<dbReference type="STRING" id="1817883.A3G31_09860"/>
<dbReference type="InterPro" id="IPR016156">
    <property type="entry name" value="FAD/NAD-linked_Rdtase_dimer_sf"/>
</dbReference>
<dbReference type="PRINTS" id="PR00411">
    <property type="entry name" value="PNDRDTASEI"/>
</dbReference>
<comment type="cofactor">
    <cofactor evidence="13 15">
        <name>FAD</name>
        <dbReference type="ChEBI" id="CHEBI:57692"/>
    </cofactor>
    <text evidence="13 15">Binds 1 FAD per subunit.</text>
</comment>
<keyword evidence="5 15" id="KW-0285">Flavoprotein</keyword>
<evidence type="ECO:0000256" key="8">
    <source>
        <dbReference type="ARBA" id="ARBA00023027"/>
    </source>
</evidence>
<dbReference type="GO" id="GO:0005737">
    <property type="term" value="C:cytoplasm"/>
    <property type="evidence" value="ECO:0007669"/>
    <property type="project" value="UniProtKB-SubCell"/>
</dbReference>
<keyword evidence="6 13" id="KW-0274">FAD</keyword>
<proteinExistence type="inferred from homology"/>
<dbReference type="PIRSF" id="PIRSF000350">
    <property type="entry name" value="Mercury_reductase_MerA"/>
    <property type="match status" value="1"/>
</dbReference>
<dbReference type="NCBIfam" id="TIGR01350">
    <property type="entry name" value="lipoamide_DH"/>
    <property type="match status" value="1"/>
</dbReference>
<feature type="domain" description="Pyridine nucleotide-disulphide oxidoreductase dimerisation" evidence="16">
    <location>
        <begin position="345"/>
        <end position="454"/>
    </location>
</feature>
<comment type="catalytic activity">
    <reaction evidence="11 15">
        <text>N(6)-[(R)-dihydrolipoyl]-L-lysyl-[protein] + NAD(+) = N(6)-[(R)-lipoyl]-L-lysyl-[protein] + NADH + H(+)</text>
        <dbReference type="Rhea" id="RHEA:15045"/>
        <dbReference type="Rhea" id="RHEA-COMP:10474"/>
        <dbReference type="Rhea" id="RHEA-COMP:10475"/>
        <dbReference type="ChEBI" id="CHEBI:15378"/>
        <dbReference type="ChEBI" id="CHEBI:57540"/>
        <dbReference type="ChEBI" id="CHEBI:57945"/>
        <dbReference type="ChEBI" id="CHEBI:83099"/>
        <dbReference type="ChEBI" id="CHEBI:83100"/>
        <dbReference type="EC" id="1.8.1.4"/>
    </reaction>
</comment>
<dbReference type="InterPro" id="IPR012999">
    <property type="entry name" value="Pyr_OxRdtase_I_AS"/>
</dbReference>
<dbReference type="InterPro" id="IPR036188">
    <property type="entry name" value="FAD/NAD-bd_sf"/>
</dbReference>
<feature type="binding site" evidence="13">
    <location>
        <position position="203"/>
    </location>
    <ligand>
        <name>NAD(+)</name>
        <dbReference type="ChEBI" id="CHEBI:57540"/>
    </ligand>
</feature>
<evidence type="ECO:0000313" key="18">
    <source>
        <dbReference type="EMBL" id="OGL54461.1"/>
    </source>
</evidence>
<name>A0A1F7SL26_9BACT</name>
<keyword evidence="10 15" id="KW-0676">Redox-active center</keyword>
<sequence>MADKSCDIAVIGGGPGGYVSAIRAAQLGAKVCLIEEDEIGGTCLNRGCIPTKALLKGVEFADLAKKAKNYGVDFEGMKIDFPRLMAKKDTVVKTLVTGVSGLLKSNSVEVVKGRGKFLSNTQIEVLKPEGKIVIEAKKIIIATGSSSSTIPLPGIDSNGVIDSDAALELTEIPKSLVIVGGGVIGVEFATIFSKLGTSVTVIELMPQIIPTEDADVATALESSLKRGGVKFFTNAGLLRIEETPQGCDSVFSVKGGEEQKISSEKVLVAVGRVPYTSGLDLEKIGVKTEKGKVIVNARMETSVENIYAIGDVLGKIMLAHVAMEEGIIASENAMGKSAEMNYGFVPRCIYTSPEIAAVGITEKEARDKGVQIKTGKFSFTASGKAATIGEREGFVKVISDDRNEKILGIQIVGVCATDMIAEGVLAIKKKMTVKELASTIHAHPTLSEAVMEAALDNLGGAIHIPKKVR</sequence>
<evidence type="ECO:0000256" key="14">
    <source>
        <dbReference type="PIRSR" id="PIRSR000350-4"/>
    </source>
</evidence>
<dbReference type="EC" id="1.8.1.4" evidence="3 15"/>
<dbReference type="Pfam" id="PF07992">
    <property type="entry name" value="Pyr_redox_2"/>
    <property type="match status" value="1"/>
</dbReference>
<keyword evidence="8 13" id="KW-0520">NAD</keyword>
<evidence type="ECO:0000256" key="3">
    <source>
        <dbReference type="ARBA" id="ARBA00012608"/>
    </source>
</evidence>
<comment type="subcellular location">
    <subcellularLocation>
        <location evidence="1">Cytoplasm</location>
    </subcellularLocation>
</comment>
<dbReference type="GO" id="GO:0004148">
    <property type="term" value="F:dihydrolipoyl dehydrogenase (NADH) activity"/>
    <property type="evidence" value="ECO:0007669"/>
    <property type="project" value="UniProtKB-EC"/>
</dbReference>
<reference evidence="18 19" key="1">
    <citation type="journal article" date="2016" name="Nat. Commun.">
        <title>Thousands of microbial genomes shed light on interconnected biogeochemical processes in an aquifer system.</title>
        <authorList>
            <person name="Anantharaman K."/>
            <person name="Brown C.T."/>
            <person name="Hug L.A."/>
            <person name="Sharon I."/>
            <person name="Castelle C.J."/>
            <person name="Probst A.J."/>
            <person name="Thomas B.C."/>
            <person name="Singh A."/>
            <person name="Wilkins M.J."/>
            <person name="Karaoz U."/>
            <person name="Brodie E.L."/>
            <person name="Williams K.H."/>
            <person name="Hubbard S.S."/>
            <person name="Banfield J.F."/>
        </authorList>
    </citation>
    <scope>NUCLEOTIDE SEQUENCE [LARGE SCALE GENOMIC DNA]</scope>
</reference>
<feature type="active site" description="Proton acceptor" evidence="12">
    <location>
        <position position="443"/>
    </location>
</feature>
<dbReference type="PROSITE" id="PS00076">
    <property type="entry name" value="PYRIDINE_REDOX_1"/>
    <property type="match status" value="1"/>
</dbReference>
<keyword evidence="9" id="KW-1015">Disulfide bond</keyword>
<dbReference type="SUPFAM" id="SSF51905">
    <property type="entry name" value="FAD/NAD(P)-binding domain"/>
    <property type="match status" value="1"/>
</dbReference>
<comment type="similarity">
    <text evidence="2 15">Belongs to the class-I pyridine nucleotide-disulfide oxidoreductase family.</text>
</comment>
<dbReference type="Pfam" id="PF02852">
    <property type="entry name" value="Pyr_redox_dim"/>
    <property type="match status" value="1"/>
</dbReference>
<keyword evidence="4" id="KW-0963">Cytoplasm</keyword>
<evidence type="ECO:0000256" key="2">
    <source>
        <dbReference type="ARBA" id="ARBA00007532"/>
    </source>
</evidence>
<dbReference type="Gene3D" id="3.50.50.60">
    <property type="entry name" value="FAD/NAD(P)-binding domain"/>
    <property type="match status" value="2"/>
</dbReference>
<evidence type="ECO:0000256" key="13">
    <source>
        <dbReference type="PIRSR" id="PIRSR000350-3"/>
    </source>
</evidence>
<dbReference type="Proteomes" id="UP000178082">
    <property type="component" value="Unassembled WGS sequence"/>
</dbReference>
<dbReference type="EMBL" id="MGDI01000011">
    <property type="protein sequence ID" value="OGL54461.1"/>
    <property type="molecule type" value="Genomic_DNA"/>
</dbReference>
<dbReference type="PANTHER" id="PTHR22912:SF217">
    <property type="entry name" value="DIHYDROLIPOYL DEHYDROGENASE"/>
    <property type="match status" value="1"/>
</dbReference>
<evidence type="ECO:0000259" key="16">
    <source>
        <dbReference type="Pfam" id="PF02852"/>
    </source>
</evidence>
<dbReference type="GO" id="GO:0050660">
    <property type="term" value="F:flavin adenine dinucleotide binding"/>
    <property type="evidence" value="ECO:0007669"/>
    <property type="project" value="InterPro"/>
</dbReference>
<dbReference type="SUPFAM" id="SSF55424">
    <property type="entry name" value="FAD/NAD-linked reductases, dimerisation (C-terminal) domain"/>
    <property type="match status" value="1"/>
</dbReference>
<dbReference type="Gene3D" id="3.30.390.30">
    <property type="match status" value="1"/>
</dbReference>
<dbReference type="InterPro" id="IPR023753">
    <property type="entry name" value="FAD/NAD-binding_dom"/>
</dbReference>
<keyword evidence="13" id="KW-0547">Nucleotide-binding</keyword>
<feature type="binding site" evidence="13">
    <location>
        <position position="115"/>
    </location>
    <ligand>
        <name>FAD</name>
        <dbReference type="ChEBI" id="CHEBI:57692"/>
    </ligand>
</feature>
<feature type="binding site" evidence="13">
    <location>
        <begin position="180"/>
        <end position="187"/>
    </location>
    <ligand>
        <name>NAD(+)</name>
        <dbReference type="ChEBI" id="CHEBI:57540"/>
    </ligand>
</feature>
<evidence type="ECO:0000256" key="10">
    <source>
        <dbReference type="ARBA" id="ARBA00023284"/>
    </source>
</evidence>
<comment type="miscellaneous">
    <text evidence="15">The active site is a redox-active disulfide bond.</text>
</comment>
<evidence type="ECO:0000256" key="15">
    <source>
        <dbReference type="RuleBase" id="RU003692"/>
    </source>
</evidence>
<dbReference type="InterPro" id="IPR001100">
    <property type="entry name" value="Pyr_nuc-diS_OxRdtase"/>
</dbReference>
<dbReference type="InterPro" id="IPR006258">
    <property type="entry name" value="Lipoamide_DH"/>
</dbReference>
<dbReference type="InterPro" id="IPR050151">
    <property type="entry name" value="Class-I_Pyr_Nuc-Dis_Oxidored"/>
</dbReference>
<evidence type="ECO:0000256" key="12">
    <source>
        <dbReference type="PIRSR" id="PIRSR000350-2"/>
    </source>
</evidence>
<evidence type="ECO:0000313" key="19">
    <source>
        <dbReference type="Proteomes" id="UP000178082"/>
    </source>
</evidence>
<dbReference type="FunFam" id="3.30.390.30:FF:000001">
    <property type="entry name" value="Dihydrolipoyl dehydrogenase"/>
    <property type="match status" value="1"/>
</dbReference>
<feature type="domain" description="FAD/NAD(P)-binding" evidence="17">
    <location>
        <begin position="7"/>
        <end position="326"/>
    </location>
</feature>
<feature type="binding site" evidence="13">
    <location>
        <position position="311"/>
    </location>
    <ligand>
        <name>FAD</name>
        <dbReference type="ChEBI" id="CHEBI:57692"/>
    </ligand>
</feature>
<evidence type="ECO:0000256" key="6">
    <source>
        <dbReference type="ARBA" id="ARBA00022827"/>
    </source>
</evidence>
<dbReference type="InterPro" id="IPR004099">
    <property type="entry name" value="Pyr_nucl-diS_OxRdtase_dimer"/>
</dbReference>
<dbReference type="GO" id="GO:0006103">
    <property type="term" value="P:2-oxoglutarate metabolic process"/>
    <property type="evidence" value="ECO:0007669"/>
    <property type="project" value="TreeGrafter"/>
</dbReference>
<gene>
    <name evidence="18" type="ORF">A3G31_09860</name>
</gene>
<comment type="caution">
    <text evidence="18">The sequence shown here is derived from an EMBL/GenBank/DDBJ whole genome shotgun (WGS) entry which is preliminary data.</text>
</comment>
<keyword evidence="7 15" id="KW-0560">Oxidoreductase</keyword>
<accession>A0A1F7SL26</accession>
<feature type="binding site" evidence="13">
    <location>
        <position position="52"/>
    </location>
    <ligand>
        <name>FAD</name>
        <dbReference type="ChEBI" id="CHEBI:57692"/>
    </ligand>
</feature>
<protein>
    <recommendedName>
        <fullName evidence="3 15">Dihydrolipoyl dehydrogenase</fullName>
        <ecNumber evidence="3 15">1.8.1.4</ecNumber>
    </recommendedName>
</protein>
<evidence type="ECO:0000259" key="17">
    <source>
        <dbReference type="Pfam" id="PF07992"/>
    </source>
</evidence>
<dbReference type="AlphaFoldDB" id="A0A1F7SL26"/>
<evidence type="ECO:0000256" key="5">
    <source>
        <dbReference type="ARBA" id="ARBA00022630"/>
    </source>
</evidence>
<dbReference type="PRINTS" id="PR00368">
    <property type="entry name" value="FADPNR"/>
</dbReference>
<organism evidence="18 19">
    <name type="scientific">Candidatus Schekmanbacteria bacterium RIFCSPLOWO2_12_FULL_38_15</name>
    <dbReference type="NCBI Taxonomy" id="1817883"/>
    <lineage>
        <taxon>Bacteria</taxon>
        <taxon>Candidatus Schekmaniibacteriota</taxon>
    </lineage>
</organism>